<keyword evidence="1" id="KW-0732">Signal</keyword>
<dbReference type="InterPro" id="IPR036908">
    <property type="entry name" value="RlpA-like_sf"/>
</dbReference>
<comment type="caution">
    <text evidence="3">The sequence shown here is derived from an EMBL/GenBank/DDBJ whole genome shotgun (WGS) entry which is preliminary data.</text>
</comment>
<keyword evidence="4" id="KW-1185">Reference proteome</keyword>
<dbReference type="EMBL" id="JACHND010000001">
    <property type="protein sequence ID" value="MBB4705003.1"/>
    <property type="molecule type" value="Genomic_DNA"/>
</dbReference>
<organism evidence="3 4">
    <name type="scientific">Sphaerisporangium siamense</name>
    <dbReference type="NCBI Taxonomy" id="795645"/>
    <lineage>
        <taxon>Bacteria</taxon>
        <taxon>Bacillati</taxon>
        <taxon>Actinomycetota</taxon>
        <taxon>Actinomycetes</taxon>
        <taxon>Streptosporangiales</taxon>
        <taxon>Streptosporangiaceae</taxon>
        <taxon>Sphaerisporangium</taxon>
    </lineage>
</organism>
<evidence type="ECO:0008006" key="5">
    <source>
        <dbReference type="Google" id="ProtNLM"/>
    </source>
</evidence>
<dbReference type="InterPro" id="IPR036749">
    <property type="entry name" value="Expansin_CBD_sf"/>
</dbReference>
<protein>
    <recommendedName>
        <fullName evidence="5">Expansin-like EG45 domain-containing protein</fullName>
    </recommendedName>
</protein>
<dbReference type="Gene3D" id="2.60.40.760">
    <property type="entry name" value="Expansin, cellulose-binding-like domain"/>
    <property type="match status" value="1"/>
</dbReference>
<evidence type="ECO:0000313" key="3">
    <source>
        <dbReference type="EMBL" id="MBB4705003.1"/>
    </source>
</evidence>
<name>A0A7W7DGN2_9ACTN</name>
<evidence type="ECO:0000313" key="4">
    <source>
        <dbReference type="Proteomes" id="UP000542210"/>
    </source>
</evidence>
<feature type="compositionally biased region" description="Gly residues" evidence="2">
    <location>
        <begin position="424"/>
        <end position="437"/>
    </location>
</feature>
<dbReference type="PANTHER" id="PTHR31836">
    <property type="match status" value="1"/>
</dbReference>
<dbReference type="InterPro" id="IPR049818">
    <property type="entry name" value="Expansin_EXLX1-like"/>
</dbReference>
<sequence length="476" mass="47928">MNADRRHVRRPAPRAPLRRRPAGLGRRASALLHTAVARRLAWAVSSAAALALVALGAQTGRNAACATTLTGPYGGGVRGLAAGSLPPRARPGDECSLAGAVRDGLLAAVSAQEYAGSAACGAYLDVAGPLGVVRVQVVGRCRTCAPGEVDLSGPAYARIASPGRRVVPVGYRTVRNPAVAMPVAFRLRQGSSARRLAIQVVDHGNPLVRLEVLRDGRWVELSRDAGNYWVAGRGAGPGPFVVRITDVYGQRLTASGIRLTGGGLQRTPYRLYAPAEASPPPPTRTATGRRAAAVPSPEPSPPADGDAAAPRETTTSPATEPHGASRDPGSRGGARNPGSGAPAQEPRGPSQRPRVAADGSGTVAQGSGTVAQGSGTVAQGSGAVAHGPGAVSHGQEGRPVAATPAPHPYGSAGRARGEALNGSTDGGTEGGSHGGADGTAPFPRTGHPGDPRRPETLLPGGPVPLAALPSAPPFFC</sequence>
<feature type="compositionally biased region" description="Low complexity" evidence="2">
    <location>
        <begin position="284"/>
        <end position="295"/>
    </location>
</feature>
<accession>A0A7W7DGN2</accession>
<dbReference type="SUPFAM" id="SSF50685">
    <property type="entry name" value="Barwin-like endoglucanases"/>
    <property type="match status" value="1"/>
</dbReference>
<reference evidence="3 4" key="1">
    <citation type="submission" date="2020-08" db="EMBL/GenBank/DDBJ databases">
        <title>Sequencing the genomes of 1000 actinobacteria strains.</title>
        <authorList>
            <person name="Klenk H.-P."/>
        </authorList>
    </citation>
    <scope>NUCLEOTIDE SEQUENCE [LARGE SCALE GENOMIC DNA]</scope>
    <source>
        <strain evidence="3 4">DSM 45784</strain>
    </source>
</reference>
<dbReference type="AlphaFoldDB" id="A0A7W7DGN2"/>
<proteinExistence type="predicted"/>
<dbReference type="InterPro" id="IPR051477">
    <property type="entry name" value="Expansin_CellWall"/>
</dbReference>
<feature type="region of interest" description="Disordered" evidence="2">
    <location>
        <begin position="1"/>
        <end position="21"/>
    </location>
</feature>
<evidence type="ECO:0000256" key="1">
    <source>
        <dbReference type="ARBA" id="ARBA00022729"/>
    </source>
</evidence>
<feature type="region of interest" description="Disordered" evidence="2">
    <location>
        <begin position="273"/>
        <end position="476"/>
    </location>
</feature>
<dbReference type="Proteomes" id="UP000542210">
    <property type="component" value="Unassembled WGS sequence"/>
</dbReference>
<dbReference type="PANTHER" id="PTHR31836:SF21">
    <property type="entry name" value="EXPANSIN-LIKE PROTEIN 7"/>
    <property type="match status" value="1"/>
</dbReference>
<dbReference type="Gene3D" id="2.40.40.10">
    <property type="entry name" value="RlpA-like domain"/>
    <property type="match status" value="1"/>
</dbReference>
<dbReference type="RefSeq" id="WP_184886404.1">
    <property type="nucleotide sequence ID" value="NZ_BOOV01000006.1"/>
</dbReference>
<feature type="compositionally biased region" description="Polar residues" evidence="2">
    <location>
        <begin position="362"/>
        <end position="379"/>
    </location>
</feature>
<gene>
    <name evidence="3" type="ORF">BJ982_006547</name>
</gene>
<dbReference type="SUPFAM" id="SSF49590">
    <property type="entry name" value="PHL pollen allergen"/>
    <property type="match status" value="1"/>
</dbReference>
<dbReference type="NCBIfam" id="NF041144">
    <property type="entry name" value="expansin_EXLX1"/>
    <property type="match status" value="1"/>
</dbReference>
<feature type="compositionally biased region" description="Low complexity" evidence="2">
    <location>
        <begin position="457"/>
        <end position="469"/>
    </location>
</feature>
<evidence type="ECO:0000256" key="2">
    <source>
        <dbReference type="SAM" id="MobiDB-lite"/>
    </source>
</evidence>